<dbReference type="GO" id="GO:0016899">
    <property type="term" value="F:oxidoreductase activity, acting on the CH-OH group of donors, oxygen as acceptor"/>
    <property type="evidence" value="ECO:0007669"/>
    <property type="project" value="InterPro"/>
</dbReference>
<dbReference type="InterPro" id="IPR036318">
    <property type="entry name" value="FAD-bd_PCMH-like_sf"/>
</dbReference>
<gene>
    <name evidence="2" type="ORF">HNQ88_002184</name>
</gene>
<dbReference type="RefSeq" id="WP_309938695.1">
    <property type="nucleotide sequence ID" value="NZ_AP025305.1"/>
</dbReference>
<dbReference type="Pfam" id="PF01565">
    <property type="entry name" value="FAD_binding_4"/>
    <property type="match status" value="1"/>
</dbReference>
<dbReference type="PANTHER" id="PTHR43762:SF1">
    <property type="entry name" value="D-ARABINONO-1,4-LACTONE OXIDASE"/>
    <property type="match status" value="1"/>
</dbReference>
<evidence type="ECO:0000259" key="1">
    <source>
        <dbReference type="PROSITE" id="PS51387"/>
    </source>
</evidence>
<evidence type="ECO:0000313" key="2">
    <source>
        <dbReference type="EMBL" id="MDR6239147.1"/>
    </source>
</evidence>
<keyword evidence="3" id="KW-1185">Reference proteome</keyword>
<comment type="caution">
    <text evidence="2">The sequence shown here is derived from an EMBL/GenBank/DDBJ whole genome shotgun (WGS) entry which is preliminary data.</text>
</comment>
<dbReference type="InterPro" id="IPR016166">
    <property type="entry name" value="FAD-bd_PCMH"/>
</dbReference>
<reference evidence="2" key="1">
    <citation type="submission" date="2023-07" db="EMBL/GenBank/DDBJ databases">
        <title>Genomic Encyclopedia of Type Strains, Phase IV (KMG-IV): sequencing the most valuable type-strain genomes for metagenomic binning, comparative biology and taxonomic classification.</title>
        <authorList>
            <person name="Goeker M."/>
        </authorList>
    </citation>
    <scope>NUCLEOTIDE SEQUENCE</scope>
    <source>
        <strain evidence="2">DSM 26174</strain>
    </source>
</reference>
<dbReference type="PROSITE" id="PS51387">
    <property type="entry name" value="FAD_PCMH"/>
    <property type="match status" value="1"/>
</dbReference>
<dbReference type="SUPFAM" id="SSF56176">
    <property type="entry name" value="FAD-binding/transporter-associated domain-like"/>
    <property type="match status" value="1"/>
</dbReference>
<dbReference type="InterPro" id="IPR016169">
    <property type="entry name" value="FAD-bd_PCMH_sub2"/>
</dbReference>
<dbReference type="InterPro" id="IPR006094">
    <property type="entry name" value="Oxid_FAD_bind_N"/>
</dbReference>
<accession>A0AAE3XLL2</accession>
<dbReference type="Proteomes" id="UP001185092">
    <property type="component" value="Unassembled WGS sequence"/>
</dbReference>
<dbReference type="GO" id="GO:0071949">
    <property type="term" value="F:FAD binding"/>
    <property type="evidence" value="ECO:0007669"/>
    <property type="project" value="InterPro"/>
</dbReference>
<dbReference type="AlphaFoldDB" id="A0AAE3XLL2"/>
<proteinExistence type="predicted"/>
<organism evidence="2 3">
    <name type="scientific">Aureibacter tunicatorum</name>
    <dbReference type="NCBI Taxonomy" id="866807"/>
    <lineage>
        <taxon>Bacteria</taxon>
        <taxon>Pseudomonadati</taxon>
        <taxon>Bacteroidota</taxon>
        <taxon>Cytophagia</taxon>
        <taxon>Cytophagales</taxon>
        <taxon>Persicobacteraceae</taxon>
        <taxon>Aureibacter</taxon>
    </lineage>
</organism>
<dbReference type="PANTHER" id="PTHR43762">
    <property type="entry name" value="L-GULONOLACTONE OXIDASE"/>
    <property type="match status" value="1"/>
</dbReference>
<dbReference type="Gene3D" id="3.30.465.10">
    <property type="match status" value="1"/>
</dbReference>
<name>A0AAE3XLL2_9BACT</name>
<dbReference type="InterPro" id="IPR010031">
    <property type="entry name" value="FAD_lactone_oxidase-like"/>
</dbReference>
<sequence>MHIERKPAKRSNWSRTENYVAYSQIKVSSPEDISEVIKIANETGKKIYVQGREHHWGACGESDESTIVISPDIHFFSEIKEIDSNEASIEIGASVRLEELNLHLANTSWALENMGAIAEQNVSALVSTNTHGAHPKKGGFSTLVQELVFVDADGIIHTCIRGHESWELAKFVLGSTGKAGVITSLRLKLVPSFNLMVEEVMFENSDALKQESFDQKLKIALENDAYLRWFLFPNSGTGKVLKDSEGCPLDTYETGNTQLTVWRRTSKNGKGRGWLRGKMEGFVANYMSKKIDKFLDKDFKDRDPDWLHKVTRLMIWLMSRPYSFVGRSDLALTAEPNMPIKSQIGSHTTELYFRSECAECVIKSVLRKIDEMASTGKCFVWKPMRLRVMSGDQDAYCSQVYDQNSSGDVYMTMDIDIYEGQFVGKVESVYSELRKEADKAILRYNQENKVEMPLTSFHLGKTAPLLHDEYGELFRSRPGIRIFIEYLKKQKFQTFTHPRFMDLFGLTEKPS</sequence>
<dbReference type="EMBL" id="JAVDQD010000002">
    <property type="protein sequence ID" value="MDR6239147.1"/>
    <property type="molecule type" value="Genomic_DNA"/>
</dbReference>
<protein>
    <recommendedName>
        <fullName evidence="1">FAD-binding PCMH-type domain-containing protein</fullName>
    </recommendedName>
</protein>
<evidence type="ECO:0000313" key="3">
    <source>
        <dbReference type="Proteomes" id="UP001185092"/>
    </source>
</evidence>
<feature type="domain" description="FAD-binding PCMH-type" evidence="1">
    <location>
        <begin position="15"/>
        <end position="192"/>
    </location>
</feature>